<feature type="transmembrane region" description="Helical" evidence="1">
    <location>
        <begin position="63"/>
        <end position="81"/>
    </location>
</feature>
<gene>
    <name evidence="2" type="ORF">CNECB9_560047</name>
</gene>
<evidence type="ECO:0000256" key="1">
    <source>
        <dbReference type="SAM" id="Phobius"/>
    </source>
</evidence>
<keyword evidence="1" id="KW-0812">Transmembrane</keyword>
<evidence type="ECO:0000313" key="2">
    <source>
        <dbReference type="EMBL" id="SCU98984.1"/>
    </source>
</evidence>
<protein>
    <submittedName>
        <fullName evidence="2">Uncharacterized protein</fullName>
    </submittedName>
</protein>
<name>A0A1K0IQW7_CUPNE</name>
<dbReference type="AlphaFoldDB" id="A0A1K0IQW7"/>
<sequence length="186" mass="21144">MESDEFEQQWRSMSEGDRESLLGDFLIRLNGKELDVVVDRALPLSKWKVARDRAIEIEGQTPFLLQGALMAASSVVALGLFWLNIPLWLRVILAAALMFVSFRYVRKQALLSLRNVALLYPWVFDEYWDSGVIAILSGGHTFSRLYGNRWQDVVLRVIGYPHLANAAPISHQEKLDEMLGPARVSK</sequence>
<organism evidence="2">
    <name type="scientific">Cupriavidus necator</name>
    <name type="common">Alcaligenes eutrophus</name>
    <name type="synonym">Ralstonia eutropha</name>
    <dbReference type="NCBI Taxonomy" id="106590"/>
    <lineage>
        <taxon>Bacteria</taxon>
        <taxon>Pseudomonadati</taxon>
        <taxon>Pseudomonadota</taxon>
        <taxon>Betaproteobacteria</taxon>
        <taxon>Burkholderiales</taxon>
        <taxon>Burkholderiaceae</taxon>
        <taxon>Cupriavidus</taxon>
    </lineage>
</organism>
<keyword evidence="1" id="KW-0472">Membrane</keyword>
<keyword evidence="1" id="KW-1133">Transmembrane helix</keyword>
<dbReference type="RefSeq" id="WP_340530227.1">
    <property type="nucleotide sequence ID" value="NZ_FMSH01000503.1"/>
</dbReference>
<dbReference type="EMBL" id="FMSH01000503">
    <property type="protein sequence ID" value="SCU98984.1"/>
    <property type="molecule type" value="Genomic_DNA"/>
</dbReference>
<proteinExistence type="predicted"/>
<feature type="transmembrane region" description="Helical" evidence="1">
    <location>
        <begin position="87"/>
        <end position="105"/>
    </location>
</feature>
<accession>A0A1K0IQW7</accession>
<reference evidence="2" key="1">
    <citation type="submission" date="2016-09" db="EMBL/GenBank/DDBJ databases">
        <authorList>
            <person name="Capua I."/>
            <person name="De Benedictis P."/>
            <person name="Joannis T."/>
            <person name="Lombin L.H."/>
            <person name="Cattoli G."/>
        </authorList>
    </citation>
    <scope>NUCLEOTIDE SEQUENCE</scope>
    <source>
        <strain evidence="2">B9</strain>
    </source>
</reference>